<proteinExistence type="predicted"/>
<dbReference type="Proteomes" id="UP000604825">
    <property type="component" value="Unassembled WGS sequence"/>
</dbReference>
<reference evidence="3" key="1">
    <citation type="submission" date="2020-10" db="EMBL/GenBank/DDBJ databases">
        <authorList>
            <person name="Han B."/>
            <person name="Lu T."/>
            <person name="Zhao Q."/>
            <person name="Huang X."/>
            <person name="Zhao Y."/>
        </authorList>
    </citation>
    <scope>NUCLEOTIDE SEQUENCE</scope>
</reference>
<dbReference type="PANTHER" id="PTHR46431:SF2">
    <property type="entry name" value="OS07G0634000 PROTEIN"/>
    <property type="match status" value="1"/>
</dbReference>
<feature type="domain" description="VTT" evidence="2">
    <location>
        <begin position="105"/>
        <end position="225"/>
    </location>
</feature>
<evidence type="ECO:0000313" key="4">
    <source>
        <dbReference type="Proteomes" id="UP000604825"/>
    </source>
</evidence>
<dbReference type="EMBL" id="CAJGYO010000004">
    <property type="protein sequence ID" value="CAD6222902.1"/>
    <property type="molecule type" value="Genomic_DNA"/>
</dbReference>
<feature type="transmembrane region" description="Helical" evidence="1">
    <location>
        <begin position="45"/>
        <end position="67"/>
    </location>
</feature>
<evidence type="ECO:0000259" key="2">
    <source>
        <dbReference type="Pfam" id="PF09335"/>
    </source>
</evidence>
<accession>A0A811NJW6</accession>
<dbReference type="PANTHER" id="PTHR46431">
    <property type="entry name" value="EXPRESSED PROTEIN"/>
    <property type="match status" value="1"/>
</dbReference>
<keyword evidence="1" id="KW-0812">Transmembrane</keyword>
<dbReference type="InterPro" id="IPR032816">
    <property type="entry name" value="VTT_dom"/>
</dbReference>
<comment type="caution">
    <text evidence="3">The sequence shown here is derived from an EMBL/GenBank/DDBJ whole genome shotgun (WGS) entry which is preliminary data.</text>
</comment>
<keyword evidence="4" id="KW-1185">Reference proteome</keyword>
<protein>
    <recommendedName>
        <fullName evidence="2">VTT domain-containing protein</fullName>
    </recommendedName>
</protein>
<organism evidence="3 4">
    <name type="scientific">Miscanthus lutarioriparius</name>
    <dbReference type="NCBI Taxonomy" id="422564"/>
    <lineage>
        <taxon>Eukaryota</taxon>
        <taxon>Viridiplantae</taxon>
        <taxon>Streptophyta</taxon>
        <taxon>Embryophyta</taxon>
        <taxon>Tracheophyta</taxon>
        <taxon>Spermatophyta</taxon>
        <taxon>Magnoliopsida</taxon>
        <taxon>Liliopsida</taxon>
        <taxon>Poales</taxon>
        <taxon>Poaceae</taxon>
        <taxon>PACMAD clade</taxon>
        <taxon>Panicoideae</taxon>
        <taxon>Andropogonodae</taxon>
        <taxon>Andropogoneae</taxon>
        <taxon>Saccharinae</taxon>
        <taxon>Miscanthus</taxon>
    </lineage>
</organism>
<evidence type="ECO:0000313" key="3">
    <source>
        <dbReference type="EMBL" id="CAD6222902.1"/>
    </source>
</evidence>
<feature type="transmembrane region" description="Helical" evidence="1">
    <location>
        <begin position="87"/>
        <end position="104"/>
    </location>
</feature>
<keyword evidence="1" id="KW-0472">Membrane</keyword>
<feature type="transmembrane region" description="Helical" evidence="1">
    <location>
        <begin position="203"/>
        <end position="224"/>
    </location>
</feature>
<sequence>MPPPLGATVAGVGAPGVPVAVPMQAPETRPWARSTSMSSVPWPRLVVGLLLLVLLGYAFFKWGLPFLSEKVIMPIIQWEAKSFGRPVLAVVIIASLALFPVVLLPSGPPMWLTGIVFGYGFGFLIIMAGVTIGMSLPYWIGLLFRDHLNLWLEKKWPRQIALIKLAGQGSWFQQFRVAALLRISPFPYALFNYAVTVTEMKFIPYICGSVVGMVPDVFINIYSGRLIRTLAELNYRKHRMTTVEIVYNVVSVIVAVVFAIGFTVYARRALDDMERSEVNCAEPASVPAGSPEFRDHLQGCSTARSVPIDVV</sequence>
<dbReference type="Pfam" id="PF09335">
    <property type="entry name" value="VTT_dom"/>
    <property type="match status" value="1"/>
</dbReference>
<gene>
    <name evidence="3" type="ORF">NCGR_LOCUS15424</name>
</gene>
<evidence type="ECO:0000256" key="1">
    <source>
        <dbReference type="SAM" id="Phobius"/>
    </source>
</evidence>
<feature type="transmembrane region" description="Helical" evidence="1">
    <location>
        <begin position="245"/>
        <end position="266"/>
    </location>
</feature>
<keyword evidence="1" id="KW-1133">Transmembrane helix</keyword>
<dbReference type="OrthoDB" id="202840at2759"/>
<dbReference type="AlphaFoldDB" id="A0A811NJW6"/>
<feature type="transmembrane region" description="Helical" evidence="1">
    <location>
        <begin position="116"/>
        <end position="140"/>
    </location>
</feature>
<name>A0A811NJW6_9POAL</name>